<dbReference type="Proteomes" id="UP000005953">
    <property type="component" value="Unassembled WGS sequence"/>
</dbReference>
<sequence>MQLQNLYKKEVKGSELSTEEQELLDAYRDEWQSASVQANYLKPIIFLLIVGAVIRVFY</sequence>
<keyword evidence="1" id="KW-0812">Transmembrane</keyword>
<gene>
    <name evidence="2" type="ORF">MED297_18373</name>
</gene>
<accession>A4BEU6</accession>
<feature type="transmembrane region" description="Helical" evidence="1">
    <location>
        <begin position="40"/>
        <end position="57"/>
    </location>
</feature>
<protein>
    <submittedName>
        <fullName evidence="2">Uncharacterized protein</fullName>
    </submittedName>
</protein>
<keyword evidence="1" id="KW-1133">Transmembrane helix</keyword>
<evidence type="ECO:0000256" key="1">
    <source>
        <dbReference type="SAM" id="Phobius"/>
    </source>
</evidence>
<dbReference type="HOGENOM" id="CLU_2976131_0_0_6"/>
<dbReference type="EMBL" id="AAOE01000011">
    <property type="protein sequence ID" value="EAR09281.1"/>
    <property type="molecule type" value="Genomic_DNA"/>
</dbReference>
<proteinExistence type="predicted"/>
<reference evidence="2 3" key="1">
    <citation type="submission" date="2006-02" db="EMBL/GenBank/DDBJ databases">
        <authorList>
            <person name="Pinhassi J."/>
            <person name="Pedros-Alio C."/>
            <person name="Ferriera S."/>
            <person name="Johnson J."/>
            <person name="Kravitz S."/>
            <person name="Halpern A."/>
            <person name="Remington K."/>
            <person name="Beeson K."/>
            <person name="Tran B."/>
            <person name="Rogers Y.-H."/>
            <person name="Friedman R."/>
            <person name="Venter J.C."/>
        </authorList>
    </citation>
    <scope>NUCLEOTIDE SEQUENCE [LARGE SCALE GENOMIC DNA]</scope>
    <source>
        <strain evidence="2 3">MED297</strain>
    </source>
</reference>
<organism evidence="2 3">
    <name type="scientific">Reinekea blandensis MED297</name>
    <dbReference type="NCBI Taxonomy" id="314283"/>
    <lineage>
        <taxon>Bacteria</taxon>
        <taxon>Pseudomonadati</taxon>
        <taxon>Pseudomonadota</taxon>
        <taxon>Gammaproteobacteria</taxon>
        <taxon>Oceanospirillales</taxon>
        <taxon>Saccharospirillaceae</taxon>
        <taxon>Reinekea</taxon>
    </lineage>
</organism>
<dbReference type="AlphaFoldDB" id="A4BEU6"/>
<evidence type="ECO:0000313" key="3">
    <source>
        <dbReference type="Proteomes" id="UP000005953"/>
    </source>
</evidence>
<evidence type="ECO:0000313" key="2">
    <source>
        <dbReference type="EMBL" id="EAR09281.1"/>
    </source>
</evidence>
<comment type="caution">
    <text evidence="2">The sequence shown here is derived from an EMBL/GenBank/DDBJ whole genome shotgun (WGS) entry which is preliminary data.</text>
</comment>
<name>A4BEU6_9GAMM</name>
<keyword evidence="3" id="KW-1185">Reference proteome</keyword>
<keyword evidence="1" id="KW-0472">Membrane</keyword>
<dbReference type="STRING" id="314283.MED297_18373"/>